<reference evidence="5" key="1">
    <citation type="submission" date="2021-03" db="EMBL/GenBank/DDBJ databases">
        <authorList>
            <person name="Kim M.K."/>
        </authorList>
    </citation>
    <scope>NUCLEOTIDE SEQUENCE</scope>
    <source>
        <strain evidence="5">BT186</strain>
    </source>
</reference>
<keyword evidence="4" id="KW-1133">Transmembrane helix</keyword>
<evidence type="ECO:0000256" key="1">
    <source>
        <dbReference type="ARBA" id="ARBA00006739"/>
    </source>
</evidence>
<feature type="transmembrane region" description="Helical" evidence="4">
    <location>
        <begin position="361"/>
        <end position="379"/>
    </location>
</feature>
<evidence type="ECO:0000313" key="5">
    <source>
        <dbReference type="EMBL" id="MBO0356810.1"/>
    </source>
</evidence>
<keyword evidence="2" id="KW-0328">Glycosyltransferase</keyword>
<organism evidence="5 6">
    <name type="scientific">Hymenobacter telluris</name>
    <dbReference type="NCBI Taxonomy" id="2816474"/>
    <lineage>
        <taxon>Bacteria</taxon>
        <taxon>Pseudomonadati</taxon>
        <taxon>Bacteroidota</taxon>
        <taxon>Cytophagia</taxon>
        <taxon>Cytophagales</taxon>
        <taxon>Hymenobacteraceae</taxon>
        <taxon>Hymenobacter</taxon>
    </lineage>
</organism>
<keyword evidence="4" id="KW-0472">Membrane</keyword>
<dbReference type="Gene3D" id="3.90.550.10">
    <property type="entry name" value="Spore Coat Polysaccharide Biosynthesis Protein SpsA, Chain A"/>
    <property type="match status" value="1"/>
</dbReference>
<dbReference type="GO" id="GO:0016757">
    <property type="term" value="F:glycosyltransferase activity"/>
    <property type="evidence" value="ECO:0007669"/>
    <property type="project" value="UniProtKB-KW"/>
</dbReference>
<feature type="transmembrane region" description="Helical" evidence="4">
    <location>
        <begin position="308"/>
        <end position="325"/>
    </location>
</feature>
<name>A0A939EU97_9BACT</name>
<dbReference type="AlphaFoldDB" id="A0A939EU97"/>
<feature type="transmembrane region" description="Helical" evidence="4">
    <location>
        <begin position="6"/>
        <end position="32"/>
    </location>
</feature>
<sequence>MSIVLTIISLLFYALGIFLLLNVLYLLLFAIAGHRKPAPIPKAPAGTAYRRMCVLIPAYHSDAVILETAPAALRQAYPGQMDVHVIADGLQPATVQALRRQQIGVIEVFFEKSTKGKALLTALQSLPNDAYDVAVVLDVDNIMDAGFLTQVNDAFAAGYRVVQGHRTAKNLDSAFAVLDACNEEINNHIFRQGHASLGMSAALIGSGMAFEFQYLRKLMQDIGETPGEDKEMDFRTVKDEIKIGYLPNAYVYDEKIPNSQAFTTQRTRWIAAQVEFLQKYFWEGPVQLFRGNVEFFDKVLQTLLVPRILLLGLLGVLFLLSLLRLPVGPSPLFWAGLLLGTGGALLLSLPARLYNRQVAQAILHLPLALVSMVLALLQIKKAKSSFMPTPHATSSGMDTPQH</sequence>
<protein>
    <submittedName>
        <fullName evidence="5">Glycosyltransferase</fullName>
    </submittedName>
</protein>
<proteinExistence type="inferred from homology"/>
<feature type="transmembrane region" description="Helical" evidence="4">
    <location>
        <begin position="331"/>
        <end position="349"/>
    </location>
</feature>
<evidence type="ECO:0000313" key="6">
    <source>
        <dbReference type="Proteomes" id="UP000664144"/>
    </source>
</evidence>
<evidence type="ECO:0000256" key="4">
    <source>
        <dbReference type="SAM" id="Phobius"/>
    </source>
</evidence>
<accession>A0A939EU97</accession>
<dbReference type="SUPFAM" id="SSF53448">
    <property type="entry name" value="Nucleotide-diphospho-sugar transferases"/>
    <property type="match status" value="1"/>
</dbReference>
<comment type="similarity">
    <text evidence="1">Belongs to the glycosyltransferase 2 family.</text>
</comment>
<gene>
    <name evidence="5" type="ORF">J0X19_02535</name>
</gene>
<dbReference type="InterPro" id="IPR029044">
    <property type="entry name" value="Nucleotide-diphossugar_trans"/>
</dbReference>
<dbReference type="PANTHER" id="PTHR43630">
    <property type="entry name" value="POLY-BETA-1,6-N-ACETYL-D-GLUCOSAMINE SYNTHASE"/>
    <property type="match status" value="1"/>
</dbReference>
<evidence type="ECO:0000256" key="3">
    <source>
        <dbReference type="ARBA" id="ARBA00022679"/>
    </source>
</evidence>
<dbReference type="Proteomes" id="UP000664144">
    <property type="component" value="Unassembled WGS sequence"/>
</dbReference>
<dbReference type="PANTHER" id="PTHR43630:SF1">
    <property type="entry name" value="POLY-BETA-1,6-N-ACETYL-D-GLUCOSAMINE SYNTHASE"/>
    <property type="match status" value="1"/>
</dbReference>
<comment type="caution">
    <text evidence="5">The sequence shown here is derived from an EMBL/GenBank/DDBJ whole genome shotgun (WGS) entry which is preliminary data.</text>
</comment>
<dbReference type="EMBL" id="JAFLQZ010000002">
    <property type="protein sequence ID" value="MBO0356810.1"/>
    <property type="molecule type" value="Genomic_DNA"/>
</dbReference>
<dbReference type="RefSeq" id="WP_206980617.1">
    <property type="nucleotide sequence ID" value="NZ_JAFLQZ010000002.1"/>
</dbReference>
<dbReference type="Pfam" id="PF13641">
    <property type="entry name" value="Glyco_tranf_2_3"/>
    <property type="match status" value="1"/>
</dbReference>
<keyword evidence="3" id="KW-0808">Transferase</keyword>
<keyword evidence="6" id="KW-1185">Reference proteome</keyword>
<keyword evidence="4" id="KW-0812">Transmembrane</keyword>
<evidence type="ECO:0000256" key="2">
    <source>
        <dbReference type="ARBA" id="ARBA00022676"/>
    </source>
</evidence>